<keyword evidence="3" id="KW-1185">Reference proteome</keyword>
<feature type="region of interest" description="Disordered" evidence="1">
    <location>
        <begin position="1"/>
        <end position="30"/>
    </location>
</feature>
<dbReference type="InterPro" id="IPR043129">
    <property type="entry name" value="ATPase_NBD"/>
</dbReference>
<evidence type="ECO:0000313" key="2">
    <source>
        <dbReference type="EMBL" id="AWL06157.1"/>
    </source>
</evidence>
<evidence type="ECO:0000256" key="1">
    <source>
        <dbReference type="SAM" id="MobiDB-lite"/>
    </source>
</evidence>
<accession>A0A2S2DLF1</accession>
<dbReference type="PANTHER" id="PTHR32432">
    <property type="entry name" value="CELL DIVISION PROTEIN FTSA-RELATED"/>
    <property type="match status" value="1"/>
</dbReference>
<proteinExistence type="predicted"/>
<evidence type="ECO:0000313" key="3">
    <source>
        <dbReference type="Proteomes" id="UP000245820"/>
    </source>
</evidence>
<dbReference type="CDD" id="cd24049">
    <property type="entry name" value="ASKHA_NBD_PilM"/>
    <property type="match status" value="1"/>
</dbReference>
<sequence length="409" mass="43547">MHARRGLCAGRRAAVPGQARRRQRHPLRQHDAGRNAMSLGQWIASLGRRAGAGASPARPIGADFAATRLNLVQAERRGERWHLQAAASRAYPMPREALLANPRELLRFVNATLAQAPFQGRRVISALAPADVRILPLTVQVAQGQTEAQAVARAAAEQLGERAAQHVIDYYQVRGADQDGGERQVLLAAAPKAGVLDFLAMLERARLTPVALDIGPAAIGRLLAVLHGSDVGQSVALLNFGTRKSYLTVIWGRRLMLDREIAFGEDMLAGAVADALDLPPDTAASLLRDHGIGAREAGPAADPHGELRRAIRAILHPACQALADELAHTQVYVASRTRGSSISRLYLNGSLARYPDIGARMAELIDVPVHLLDPHDAFAGAAADGAQRAENATAIALATGLALREDAHG</sequence>
<dbReference type="InterPro" id="IPR050696">
    <property type="entry name" value="FtsA/MreB"/>
</dbReference>
<gene>
    <name evidence="2" type="ORF">DIR46_18110</name>
</gene>
<dbReference type="EMBL" id="CP029343">
    <property type="protein sequence ID" value="AWL06157.1"/>
    <property type="molecule type" value="Genomic_DNA"/>
</dbReference>
<dbReference type="KEGG" id="mtim:DIR46_18110"/>
<feature type="compositionally biased region" description="Low complexity" evidence="1">
    <location>
        <begin position="1"/>
        <end position="14"/>
    </location>
</feature>
<reference evidence="2 3" key="1">
    <citation type="submission" date="2018-05" db="EMBL/GenBank/DDBJ databases">
        <title>Complete genome sequence of Massilia oculi sp. nov. CCUG 43427T (=DSM 26321T), the type strain of M. oculi, and comparison with genome sequences of other Massilia strains.</title>
        <authorList>
            <person name="Zhu B."/>
        </authorList>
    </citation>
    <scope>NUCLEOTIDE SEQUENCE [LARGE SCALE GENOMIC DNA]</scope>
    <source>
        <strain evidence="2 3">CCUG 43427</strain>
    </source>
</reference>
<dbReference type="AlphaFoldDB" id="A0A2S2DLF1"/>
<dbReference type="PANTHER" id="PTHR32432:SF3">
    <property type="entry name" value="ETHANOLAMINE UTILIZATION PROTEIN EUTJ"/>
    <property type="match status" value="1"/>
</dbReference>
<dbReference type="Pfam" id="PF11104">
    <property type="entry name" value="PilM_2"/>
    <property type="match status" value="1"/>
</dbReference>
<evidence type="ECO:0008006" key="4">
    <source>
        <dbReference type="Google" id="ProtNLM"/>
    </source>
</evidence>
<name>A0A2S2DLF1_9BURK</name>
<organism evidence="2 3">
    <name type="scientific">Massilia oculi</name>
    <dbReference type="NCBI Taxonomy" id="945844"/>
    <lineage>
        <taxon>Bacteria</taxon>
        <taxon>Pseudomonadati</taxon>
        <taxon>Pseudomonadota</taxon>
        <taxon>Betaproteobacteria</taxon>
        <taxon>Burkholderiales</taxon>
        <taxon>Oxalobacteraceae</taxon>
        <taxon>Telluria group</taxon>
        <taxon>Massilia</taxon>
    </lineage>
</organism>
<dbReference type="Gene3D" id="3.30.1490.300">
    <property type="match status" value="1"/>
</dbReference>
<dbReference type="SUPFAM" id="SSF53067">
    <property type="entry name" value="Actin-like ATPase domain"/>
    <property type="match status" value="1"/>
</dbReference>
<dbReference type="OrthoDB" id="5596641at2"/>
<dbReference type="Gene3D" id="3.30.420.40">
    <property type="match status" value="2"/>
</dbReference>
<dbReference type="InterPro" id="IPR005883">
    <property type="entry name" value="PilM"/>
</dbReference>
<protein>
    <recommendedName>
        <fullName evidence="4">Pilus assembly protein PilM</fullName>
    </recommendedName>
</protein>
<dbReference type="Proteomes" id="UP000245820">
    <property type="component" value="Chromosome"/>
</dbReference>